<keyword evidence="1" id="KW-0472">Membrane</keyword>
<reference evidence="3 4" key="1">
    <citation type="journal article" date="2018" name="Mol. Biol. Evol.">
        <title>Broad Genomic Sampling Reveals a Smut Pathogenic Ancestry of the Fungal Clade Ustilaginomycotina.</title>
        <authorList>
            <person name="Kijpornyongpan T."/>
            <person name="Mondo S.J."/>
            <person name="Barry K."/>
            <person name="Sandor L."/>
            <person name="Lee J."/>
            <person name="Lipzen A."/>
            <person name="Pangilinan J."/>
            <person name="LaButti K."/>
            <person name="Hainaut M."/>
            <person name="Henrissat B."/>
            <person name="Grigoriev I.V."/>
            <person name="Spatafora J.W."/>
            <person name="Aime M.C."/>
        </authorList>
    </citation>
    <scope>NUCLEOTIDE SEQUENCE [LARGE SCALE GENOMIC DNA]</scope>
    <source>
        <strain evidence="3 4">MCA 4658</strain>
    </source>
</reference>
<gene>
    <name evidence="3" type="ORF">IE81DRAFT_247743</name>
</gene>
<feature type="chain" id="PRO_5016412233" evidence="2">
    <location>
        <begin position="28"/>
        <end position="366"/>
    </location>
</feature>
<dbReference type="Proteomes" id="UP000245783">
    <property type="component" value="Unassembled WGS sequence"/>
</dbReference>
<dbReference type="STRING" id="1522189.A0A316VWW5"/>
<keyword evidence="4" id="KW-1185">Reference proteome</keyword>
<name>A0A316VWW5_9BASI</name>
<dbReference type="InParanoid" id="A0A316VWW5"/>
<protein>
    <submittedName>
        <fullName evidence="3">Uncharacterized protein</fullName>
    </submittedName>
</protein>
<dbReference type="OrthoDB" id="195231at2759"/>
<keyword evidence="1" id="KW-0812">Transmembrane</keyword>
<keyword evidence="2" id="KW-0732">Signal</keyword>
<feature type="signal peptide" evidence="2">
    <location>
        <begin position="1"/>
        <end position="27"/>
    </location>
</feature>
<evidence type="ECO:0000256" key="2">
    <source>
        <dbReference type="SAM" id="SignalP"/>
    </source>
</evidence>
<evidence type="ECO:0000313" key="3">
    <source>
        <dbReference type="EMBL" id="PWN39955.1"/>
    </source>
</evidence>
<evidence type="ECO:0000256" key="1">
    <source>
        <dbReference type="SAM" id="Phobius"/>
    </source>
</evidence>
<evidence type="ECO:0000313" key="4">
    <source>
        <dbReference type="Proteomes" id="UP000245783"/>
    </source>
</evidence>
<dbReference type="GeneID" id="37033159"/>
<sequence>MRSTVQGLAMAMLAVALPLLAICPARATLTAGVQYPLTCDPINTRLAPDTNQLVSDCGYVAWCDASSLVEGRGTCRPNGCRRDTFPFGYGNGTTRDDWPRICPRGQFCPDEMARCLPQQAAGSACQLNRDDECAPPSAVSQGSSSVCLRYTCQHKNITLGNECIHDNTLYTVYVSRRQDYGLIISRDNCQSGLFCDAGSSRCLSQQPLGAACSSDKECLSLTCRDQSFTPNSSSLGNTINLKTGRCGFAEEERKVKVGILVGAFFAFIAGGVLFSIVLFRVHNAQRRERLAKRRAEEAQALALREGSLPLSASLANMTATAFGSTSAIQTRTGEVLKPSGVASGLTEGGASRTTFIRERSGESLEV</sequence>
<dbReference type="EMBL" id="KZ819436">
    <property type="protein sequence ID" value="PWN39955.1"/>
    <property type="molecule type" value="Genomic_DNA"/>
</dbReference>
<dbReference type="RefSeq" id="XP_025367115.1">
    <property type="nucleotide sequence ID" value="XM_025511289.1"/>
</dbReference>
<dbReference type="AlphaFoldDB" id="A0A316VWW5"/>
<keyword evidence="1" id="KW-1133">Transmembrane helix</keyword>
<proteinExistence type="predicted"/>
<feature type="transmembrane region" description="Helical" evidence="1">
    <location>
        <begin position="257"/>
        <end position="279"/>
    </location>
</feature>
<accession>A0A316VWW5</accession>
<organism evidence="3 4">
    <name type="scientific">Ceraceosorus guamensis</name>
    <dbReference type="NCBI Taxonomy" id="1522189"/>
    <lineage>
        <taxon>Eukaryota</taxon>
        <taxon>Fungi</taxon>
        <taxon>Dikarya</taxon>
        <taxon>Basidiomycota</taxon>
        <taxon>Ustilaginomycotina</taxon>
        <taxon>Exobasidiomycetes</taxon>
        <taxon>Ceraceosorales</taxon>
        <taxon>Ceraceosoraceae</taxon>
        <taxon>Ceraceosorus</taxon>
    </lineage>
</organism>